<reference evidence="1 2" key="1">
    <citation type="submission" date="2015-04" db="EMBL/GenBank/DDBJ databases">
        <title>Complete genome sequence of Sulfurovum lithotrophicum ATCC BAA-797T.</title>
        <authorList>
            <person name="Ahn J."/>
            <person name="Park G."/>
            <person name="Jeon W."/>
            <person name="Jang Y."/>
            <person name="Jang M."/>
            <person name="Lee H."/>
            <person name="Lee H."/>
        </authorList>
    </citation>
    <scope>NUCLEOTIDE SEQUENCE [LARGE SCALE GENOMIC DNA]</scope>
    <source>
        <strain evidence="2">ATCC BAA-797 / 42BKT</strain>
    </source>
</reference>
<keyword evidence="2" id="KW-1185">Reference proteome</keyword>
<dbReference type="Proteomes" id="UP000034444">
    <property type="component" value="Chromosome"/>
</dbReference>
<evidence type="ECO:0000313" key="1">
    <source>
        <dbReference type="EMBL" id="AKF25714.1"/>
    </source>
</evidence>
<dbReference type="AlphaFoldDB" id="A0A7U4M2Y8"/>
<organism evidence="1 2">
    <name type="scientific">Sulfurovum lithotrophicum</name>
    <dbReference type="NCBI Taxonomy" id="206403"/>
    <lineage>
        <taxon>Bacteria</taxon>
        <taxon>Pseudomonadati</taxon>
        <taxon>Campylobacterota</taxon>
        <taxon>Epsilonproteobacteria</taxon>
        <taxon>Campylobacterales</taxon>
        <taxon>Sulfurovaceae</taxon>
        <taxon>Sulfurovum</taxon>
    </lineage>
</organism>
<proteinExistence type="predicted"/>
<sequence length="74" mass="8487">MANISQQDIQDIRALAQADRAFAQTVKKERELTKKINDAESGLSNLDADTVEALIEERKEMRREIRTKLQESRA</sequence>
<evidence type="ECO:0000313" key="2">
    <source>
        <dbReference type="Proteomes" id="UP000034444"/>
    </source>
</evidence>
<dbReference type="EMBL" id="CP011308">
    <property type="protein sequence ID" value="AKF25714.1"/>
    <property type="molecule type" value="Genomic_DNA"/>
</dbReference>
<dbReference type="RefSeq" id="WP_046551776.1">
    <property type="nucleotide sequence ID" value="NZ_CP011308.1"/>
</dbReference>
<gene>
    <name evidence="1" type="ORF">YH65_10200</name>
</gene>
<evidence type="ECO:0008006" key="3">
    <source>
        <dbReference type="Google" id="ProtNLM"/>
    </source>
</evidence>
<accession>A0A7U4M2Y8</accession>
<name>A0A7U4M2Y8_9BACT</name>
<reference evidence="2" key="2">
    <citation type="journal article" date="2017" name="Stand. Genomic Sci.">
        <title>Complete genome sequence of the sulfur-oxidizing chemolithoautotrophic Sulfurovum lithotrophicum 42BKTT.</title>
        <authorList>
            <person name="Jeon W."/>
            <person name="Priscilla L."/>
            <person name="Park G."/>
            <person name="Lee H."/>
            <person name="Lee N."/>
            <person name="Lee D."/>
            <person name="Kwon H."/>
            <person name="Ahn I."/>
            <person name="Lee C."/>
            <person name="Lee H."/>
            <person name="Ahn J."/>
        </authorList>
    </citation>
    <scope>NUCLEOTIDE SEQUENCE [LARGE SCALE GENOMIC DNA]</scope>
    <source>
        <strain evidence="2">ATCC BAA-797 / 42BKT</strain>
    </source>
</reference>
<dbReference type="KEGG" id="slh:YH65_10200"/>
<protein>
    <recommendedName>
        <fullName evidence="3">DUF465 domain-containing protein</fullName>
    </recommendedName>
</protein>